<keyword evidence="3" id="KW-1185">Reference proteome</keyword>
<evidence type="ECO:0000313" key="2">
    <source>
        <dbReference type="EMBL" id="KAJ1112650.1"/>
    </source>
</evidence>
<feature type="region of interest" description="Disordered" evidence="1">
    <location>
        <begin position="152"/>
        <end position="173"/>
    </location>
</feature>
<organism evidence="2 3">
    <name type="scientific">Pleurodeles waltl</name>
    <name type="common">Iberian ribbed newt</name>
    <dbReference type="NCBI Taxonomy" id="8319"/>
    <lineage>
        <taxon>Eukaryota</taxon>
        <taxon>Metazoa</taxon>
        <taxon>Chordata</taxon>
        <taxon>Craniata</taxon>
        <taxon>Vertebrata</taxon>
        <taxon>Euteleostomi</taxon>
        <taxon>Amphibia</taxon>
        <taxon>Batrachia</taxon>
        <taxon>Caudata</taxon>
        <taxon>Salamandroidea</taxon>
        <taxon>Salamandridae</taxon>
        <taxon>Pleurodelinae</taxon>
        <taxon>Pleurodeles</taxon>
    </lineage>
</organism>
<feature type="region of interest" description="Disordered" evidence="1">
    <location>
        <begin position="197"/>
        <end position="238"/>
    </location>
</feature>
<dbReference type="AlphaFoldDB" id="A0AAV7N9C0"/>
<accession>A0AAV7N9C0</accession>
<dbReference type="Proteomes" id="UP001066276">
    <property type="component" value="Chromosome 8"/>
</dbReference>
<reference evidence="2" key="1">
    <citation type="journal article" date="2022" name="bioRxiv">
        <title>Sequencing and chromosome-scale assembly of the giantPleurodeles waltlgenome.</title>
        <authorList>
            <person name="Brown T."/>
            <person name="Elewa A."/>
            <person name="Iarovenko S."/>
            <person name="Subramanian E."/>
            <person name="Araus A.J."/>
            <person name="Petzold A."/>
            <person name="Susuki M."/>
            <person name="Suzuki K.-i.T."/>
            <person name="Hayashi T."/>
            <person name="Toyoda A."/>
            <person name="Oliveira C."/>
            <person name="Osipova E."/>
            <person name="Leigh N.D."/>
            <person name="Simon A."/>
            <person name="Yun M.H."/>
        </authorList>
    </citation>
    <scope>NUCLEOTIDE SEQUENCE</scope>
    <source>
        <strain evidence="2">20211129_DDA</strain>
        <tissue evidence="2">Liver</tissue>
    </source>
</reference>
<name>A0AAV7N9C0_PLEWA</name>
<protein>
    <submittedName>
        <fullName evidence="2">Uncharacterized protein</fullName>
    </submittedName>
</protein>
<comment type="caution">
    <text evidence="2">The sequence shown here is derived from an EMBL/GenBank/DDBJ whole genome shotgun (WGS) entry which is preliminary data.</text>
</comment>
<proteinExistence type="predicted"/>
<evidence type="ECO:0000313" key="3">
    <source>
        <dbReference type="Proteomes" id="UP001066276"/>
    </source>
</evidence>
<feature type="compositionally biased region" description="Low complexity" evidence="1">
    <location>
        <begin position="197"/>
        <end position="208"/>
    </location>
</feature>
<dbReference type="EMBL" id="JANPWB010000012">
    <property type="protein sequence ID" value="KAJ1112650.1"/>
    <property type="molecule type" value="Genomic_DNA"/>
</dbReference>
<gene>
    <name evidence="2" type="ORF">NDU88_000911</name>
</gene>
<evidence type="ECO:0000256" key="1">
    <source>
        <dbReference type="SAM" id="MobiDB-lite"/>
    </source>
</evidence>
<sequence length="238" mass="26326">MADASLRSSASRPAYRCHLGGQRPRDALQVTRPWPDRHRNTLVLRAGKLGWLAEELGWGCVGQRPACRAKQRCGRAVWRGARSDGEAFTRGRPRGGALPWPLLPRWRRGCARRREVRRAGVLQAAWEWLESTGRISSCAAERNVPVLGSKHNRARRTQKRGEVRAGPVARAPDLEHLMQEKREAIHSAAAIIASPLVSESESEVSQPPSNRPITPDRLSELGLVEGPPVTPATADELF</sequence>